<gene>
    <name evidence="1" type="ORF">FHS16_001084</name>
</gene>
<reference evidence="1 2" key="1">
    <citation type="submission" date="2020-08" db="EMBL/GenBank/DDBJ databases">
        <title>Genomic Encyclopedia of Type Strains, Phase III (KMG-III): the genomes of soil and plant-associated and newly described type strains.</title>
        <authorList>
            <person name="Whitman W."/>
        </authorList>
    </citation>
    <scope>NUCLEOTIDE SEQUENCE [LARGE SCALE GENOMIC DNA]</scope>
    <source>
        <strain evidence="1 2">CECT 8234</strain>
    </source>
</reference>
<dbReference type="Proteomes" id="UP000518605">
    <property type="component" value="Unassembled WGS sequence"/>
</dbReference>
<protein>
    <submittedName>
        <fullName evidence="1">Uncharacterized protein</fullName>
    </submittedName>
</protein>
<organism evidence="1 2">
    <name type="scientific">Paenibacillus endophyticus</name>
    <dbReference type="NCBI Taxonomy" id="1294268"/>
    <lineage>
        <taxon>Bacteria</taxon>
        <taxon>Bacillati</taxon>
        <taxon>Bacillota</taxon>
        <taxon>Bacilli</taxon>
        <taxon>Bacillales</taxon>
        <taxon>Paenibacillaceae</taxon>
        <taxon>Paenibacillus</taxon>
    </lineage>
</organism>
<accession>A0A7W5C5A1</accession>
<evidence type="ECO:0000313" key="2">
    <source>
        <dbReference type="Proteomes" id="UP000518605"/>
    </source>
</evidence>
<comment type="caution">
    <text evidence="1">The sequence shown here is derived from an EMBL/GenBank/DDBJ whole genome shotgun (WGS) entry which is preliminary data.</text>
</comment>
<evidence type="ECO:0000313" key="1">
    <source>
        <dbReference type="EMBL" id="MBB3151050.1"/>
    </source>
</evidence>
<name>A0A7W5C5A1_9BACL</name>
<keyword evidence="2" id="KW-1185">Reference proteome</keyword>
<dbReference type="EMBL" id="JACHXW010000002">
    <property type="protein sequence ID" value="MBB3151050.1"/>
    <property type="molecule type" value="Genomic_DNA"/>
</dbReference>
<sequence length="36" mass="3948">MDAAIGTKQPMDAAIRTKHPKQKVDTALLIRNDGIE</sequence>
<dbReference type="AlphaFoldDB" id="A0A7W5C5A1"/>
<proteinExistence type="predicted"/>